<name>A0A6T9Y1H5_ALTMA</name>
<feature type="signal peptide" evidence="1">
    <location>
        <begin position="1"/>
        <end position="30"/>
    </location>
</feature>
<dbReference type="SUPFAM" id="SSF51126">
    <property type="entry name" value="Pectin lyase-like"/>
    <property type="match status" value="1"/>
</dbReference>
<protein>
    <submittedName>
        <fullName evidence="2">Uncharacterized protein</fullName>
    </submittedName>
</protein>
<dbReference type="EMBL" id="LR812090">
    <property type="protein sequence ID" value="CAB9494619.1"/>
    <property type="molecule type" value="Genomic_DNA"/>
</dbReference>
<sequence>MNGYKIKFFHFSKIWLIAFFMGVISLPSFAQSQCEEKSVRLLNDWGDRNQFTFTPTSHNVQGAVVESGCVVLNELEEELTATTQRGSLISLNGSDFSNGPIRVRNRDKIELMFLTPNKIGESVTDRLILTKAETNSHWYYPWTISTVESETLPESCFEANFTFDEKRQRLRVFELPPSKYQKPSSQIISRCIKVTNLPQPVLASMQRDGEFSINNEPYSTSTRIISNGDIITLRKNASNVKGDVLLDRLTLQQELDSGEISTTYYQWFVANESNNSFDHISDCYALYKHSANSTILPHTVVSDESPRAISQCVVNAEPQSTLTLKSLQKHSQVFVNNNLTTDELIELNYGDRLHFEYSFSVPSFSYSWFNYQTIWEDGSVSASNIKWIIENNITTYNDSLPVNSSVPSYQVDVSMFENCRSSSFHLRVNDSRFFAAAALPSNLYQPLNTEIYSNCIQFEGLEAPMKLKSHNNSFFSINSQPFSNEETLVTNGDKLVFATTTPNDFNSSKTIRAQVIPGEGAIDDRVFFLNWSIQTTNTERAPKTWKIGPNQNYREMDDIAHQLIAGDVVEVQGDADYKPFILFNTSGTPSLPIKIVGTTVNNKRPKFIGNHKDWKWTIAVRNSHSIELENLEVTGGDNICIRHESDNLKIINSYIHNCPHIGIMGTDSNSGSISILDTEVTNSGGLPDPSQKWGHPIYVATDQFRFPGSVLRVENSFLHNNRGNSIKSRAENTKLYYNWIEVSDIEQSRYAIELIGPEMRSVGVMDQDVVGNSIVMNKDFAVARFGNDGSGGSNGRVRFANNLFVINADSYNTYLFNLTYAMTSFTLQNNLIHSLDNNVDIRYLLRDDVNPGNWEQDYVGIFIENNTFSNIMRLKSSNLPDTAGSTSEHILGTERWSNNDYAQDVISTSVHNGLVEQIWGYQENTMPYQLNVPDYLILDEYLVGAPVDKMRLSRPIPGESIH</sequence>
<dbReference type="RefSeq" id="WP_179983948.1">
    <property type="nucleotide sequence ID" value="NZ_LR812090.1"/>
</dbReference>
<dbReference type="InterPro" id="IPR011050">
    <property type="entry name" value="Pectin_lyase_fold/virulence"/>
</dbReference>
<organism evidence="2 3">
    <name type="scientific">Alteromonas macleodii</name>
    <name type="common">Pseudoalteromonas macleodii</name>
    <dbReference type="NCBI Taxonomy" id="28108"/>
    <lineage>
        <taxon>Bacteria</taxon>
        <taxon>Pseudomonadati</taxon>
        <taxon>Pseudomonadota</taxon>
        <taxon>Gammaproteobacteria</taxon>
        <taxon>Alteromonadales</taxon>
        <taxon>Alteromonadaceae</taxon>
        <taxon>Alteromonas/Salinimonas group</taxon>
        <taxon>Alteromonas</taxon>
    </lineage>
</organism>
<reference evidence="2 3" key="1">
    <citation type="submission" date="2020-06" db="EMBL/GenBank/DDBJ databases">
        <authorList>
            <person name="Duchaud E."/>
        </authorList>
    </citation>
    <scope>NUCLEOTIDE SEQUENCE [LARGE SCALE GENOMIC DNA]</scope>
    <source>
        <strain evidence="2">Alteromonas fortis</strain>
    </source>
</reference>
<dbReference type="AlphaFoldDB" id="A0A6T9Y1H5"/>
<evidence type="ECO:0000313" key="2">
    <source>
        <dbReference type="EMBL" id="CAB9494619.1"/>
    </source>
</evidence>
<evidence type="ECO:0000256" key="1">
    <source>
        <dbReference type="SAM" id="SignalP"/>
    </source>
</evidence>
<feature type="chain" id="PRO_5029728649" evidence="1">
    <location>
        <begin position="31"/>
        <end position="962"/>
    </location>
</feature>
<accession>A0A6T9Y1H5</accession>
<evidence type="ECO:0000313" key="3">
    <source>
        <dbReference type="Proteomes" id="UP000509458"/>
    </source>
</evidence>
<gene>
    <name evidence="2" type="ORF">ALFOR1_31618</name>
</gene>
<keyword evidence="1" id="KW-0732">Signal</keyword>
<proteinExistence type="predicted"/>
<dbReference type="Proteomes" id="UP000509458">
    <property type="component" value="Chromosome"/>
</dbReference>